<keyword evidence="5 6" id="KW-0472">Membrane</keyword>
<dbReference type="Pfam" id="PF00892">
    <property type="entry name" value="EamA"/>
    <property type="match status" value="2"/>
</dbReference>
<evidence type="ECO:0000256" key="5">
    <source>
        <dbReference type="ARBA" id="ARBA00023136"/>
    </source>
</evidence>
<dbReference type="RefSeq" id="WP_379751435.1">
    <property type="nucleotide sequence ID" value="NZ_JBHSMR010000001.1"/>
</dbReference>
<evidence type="ECO:0000256" key="3">
    <source>
        <dbReference type="ARBA" id="ARBA00022692"/>
    </source>
</evidence>
<evidence type="ECO:0000256" key="4">
    <source>
        <dbReference type="ARBA" id="ARBA00022989"/>
    </source>
</evidence>
<dbReference type="PANTHER" id="PTHR32322">
    <property type="entry name" value="INNER MEMBRANE TRANSPORTER"/>
    <property type="match status" value="1"/>
</dbReference>
<feature type="transmembrane region" description="Helical" evidence="6">
    <location>
        <begin position="97"/>
        <end position="115"/>
    </location>
</feature>
<feature type="domain" description="EamA" evidence="7">
    <location>
        <begin position="155"/>
        <end position="294"/>
    </location>
</feature>
<dbReference type="PANTHER" id="PTHR32322:SF2">
    <property type="entry name" value="EAMA DOMAIN-CONTAINING PROTEIN"/>
    <property type="match status" value="1"/>
</dbReference>
<gene>
    <name evidence="8" type="ORF">ACFPQ5_02135</name>
</gene>
<organism evidence="8 9">
    <name type="scientific">Massilia suwonensis</name>
    <dbReference type="NCBI Taxonomy" id="648895"/>
    <lineage>
        <taxon>Bacteria</taxon>
        <taxon>Pseudomonadati</taxon>
        <taxon>Pseudomonadota</taxon>
        <taxon>Betaproteobacteria</taxon>
        <taxon>Burkholderiales</taxon>
        <taxon>Oxalobacteraceae</taxon>
        <taxon>Telluria group</taxon>
        <taxon>Massilia</taxon>
    </lineage>
</organism>
<evidence type="ECO:0000256" key="6">
    <source>
        <dbReference type="SAM" id="Phobius"/>
    </source>
</evidence>
<evidence type="ECO:0000313" key="9">
    <source>
        <dbReference type="Proteomes" id="UP001596101"/>
    </source>
</evidence>
<comment type="subcellular location">
    <subcellularLocation>
        <location evidence="1">Membrane</location>
        <topology evidence="1">Multi-pass membrane protein</topology>
    </subcellularLocation>
</comment>
<evidence type="ECO:0000313" key="8">
    <source>
        <dbReference type="EMBL" id="MFC5476973.1"/>
    </source>
</evidence>
<dbReference type="SUPFAM" id="SSF103481">
    <property type="entry name" value="Multidrug resistance efflux transporter EmrE"/>
    <property type="match status" value="2"/>
</dbReference>
<keyword evidence="4 6" id="KW-1133">Transmembrane helix</keyword>
<feature type="transmembrane region" description="Helical" evidence="6">
    <location>
        <begin position="189"/>
        <end position="210"/>
    </location>
</feature>
<keyword evidence="3 6" id="KW-0812">Transmembrane</keyword>
<feature type="transmembrane region" description="Helical" evidence="6">
    <location>
        <begin position="284"/>
        <end position="302"/>
    </location>
</feature>
<feature type="transmembrane region" description="Helical" evidence="6">
    <location>
        <begin position="43"/>
        <end position="61"/>
    </location>
</feature>
<dbReference type="InterPro" id="IPR050638">
    <property type="entry name" value="AA-Vitamin_Transporters"/>
</dbReference>
<dbReference type="EMBL" id="JBHSMR010000001">
    <property type="protein sequence ID" value="MFC5476973.1"/>
    <property type="molecule type" value="Genomic_DNA"/>
</dbReference>
<comment type="caution">
    <text evidence="8">The sequence shown here is derived from an EMBL/GenBank/DDBJ whole genome shotgun (WGS) entry which is preliminary data.</text>
</comment>
<dbReference type="InterPro" id="IPR000620">
    <property type="entry name" value="EamA_dom"/>
</dbReference>
<comment type="similarity">
    <text evidence="2">Belongs to the EamA transporter family.</text>
</comment>
<accession>A0ABW0MGE4</accession>
<protein>
    <submittedName>
        <fullName evidence="8">DMT family transporter</fullName>
    </submittedName>
</protein>
<proteinExistence type="inferred from homology"/>
<dbReference type="Proteomes" id="UP001596101">
    <property type="component" value="Unassembled WGS sequence"/>
</dbReference>
<evidence type="ECO:0000259" key="7">
    <source>
        <dbReference type="Pfam" id="PF00892"/>
    </source>
</evidence>
<dbReference type="InterPro" id="IPR037185">
    <property type="entry name" value="EmrE-like"/>
</dbReference>
<feature type="transmembrane region" description="Helical" evidence="6">
    <location>
        <begin position="73"/>
        <end position="91"/>
    </location>
</feature>
<evidence type="ECO:0000256" key="1">
    <source>
        <dbReference type="ARBA" id="ARBA00004141"/>
    </source>
</evidence>
<name>A0ABW0MGE4_9BURK</name>
<sequence length="312" mass="33118">MNTNKHWLGIGAGIAAGAVWGLVFLAPELTPGFTPLQLSAGRYLAYGLVAAALLAPTWRRVVARLTRKEWKALAWLAFCGNIIYYLFLATAVQRGGVAMASLVIGFLPVAVTLVGSRDRHAVPLRRLLPSLVLSIAGLLCISWESLSAAGSGSLLGLGCAFGALVSWTIYAVANSRWLARLETVSAHEWSLLVGVVTGVEAIVLAVPAFFTTQAAHAHSEWMAFTGIVTAVAILCSVVGNGLWNVASRTLPLSLMGQMIVFETVFAALYGFLWEGRWPTMGESVAMVLLLGGVVSCASVHRVRDEELNAAVA</sequence>
<feature type="domain" description="EamA" evidence="7">
    <location>
        <begin position="8"/>
        <end position="142"/>
    </location>
</feature>
<feature type="transmembrane region" description="Helical" evidence="6">
    <location>
        <begin position="250"/>
        <end position="272"/>
    </location>
</feature>
<evidence type="ECO:0000256" key="2">
    <source>
        <dbReference type="ARBA" id="ARBA00007362"/>
    </source>
</evidence>
<feature type="transmembrane region" description="Helical" evidence="6">
    <location>
        <begin position="7"/>
        <end position="27"/>
    </location>
</feature>
<reference evidence="9" key="1">
    <citation type="journal article" date="2019" name="Int. J. Syst. Evol. Microbiol.">
        <title>The Global Catalogue of Microorganisms (GCM) 10K type strain sequencing project: providing services to taxonomists for standard genome sequencing and annotation.</title>
        <authorList>
            <consortium name="The Broad Institute Genomics Platform"/>
            <consortium name="The Broad Institute Genome Sequencing Center for Infectious Disease"/>
            <person name="Wu L."/>
            <person name="Ma J."/>
        </authorList>
    </citation>
    <scope>NUCLEOTIDE SEQUENCE [LARGE SCALE GENOMIC DNA]</scope>
    <source>
        <strain evidence="9">CCUG 43111</strain>
    </source>
</reference>
<keyword evidence="9" id="KW-1185">Reference proteome</keyword>
<feature type="transmembrane region" description="Helical" evidence="6">
    <location>
        <begin position="222"/>
        <end position="243"/>
    </location>
</feature>
<feature type="transmembrane region" description="Helical" evidence="6">
    <location>
        <begin position="127"/>
        <end position="146"/>
    </location>
</feature>
<feature type="transmembrane region" description="Helical" evidence="6">
    <location>
        <begin position="152"/>
        <end position="173"/>
    </location>
</feature>